<reference evidence="2 3" key="1">
    <citation type="submission" date="2024-12" db="EMBL/GenBank/DDBJ databases">
        <title>Forecasting of Potato common scab and diversities of Pathogenic streptomyces spp. in china.</title>
        <authorList>
            <person name="Handique U."/>
            <person name="Wu J."/>
        </authorList>
    </citation>
    <scope>NUCLEOTIDE SEQUENCE [LARGE SCALE GENOMIC DNA]</scope>
    <source>
        <strain evidence="2 3">ZRIMU1585</strain>
    </source>
</reference>
<dbReference type="RefSeq" id="WP_369278880.1">
    <property type="nucleotide sequence ID" value="NZ_JBJVMW010000001.1"/>
</dbReference>
<dbReference type="SUPFAM" id="SSF46785">
    <property type="entry name" value="Winged helix' DNA-binding domain"/>
    <property type="match status" value="1"/>
</dbReference>
<accession>A0ABW9IAM8</accession>
<dbReference type="InterPro" id="IPR027395">
    <property type="entry name" value="WH_DNA-bd_dom"/>
</dbReference>
<proteinExistence type="predicted"/>
<evidence type="ECO:0000313" key="2">
    <source>
        <dbReference type="EMBL" id="MFM9645573.1"/>
    </source>
</evidence>
<dbReference type="EMBL" id="JBJVNE010000002">
    <property type="protein sequence ID" value="MFM9645573.1"/>
    <property type="molecule type" value="Genomic_DNA"/>
</dbReference>
<evidence type="ECO:0000259" key="1">
    <source>
        <dbReference type="Pfam" id="PF13601"/>
    </source>
</evidence>
<dbReference type="InterPro" id="IPR036390">
    <property type="entry name" value="WH_DNA-bd_sf"/>
</dbReference>
<dbReference type="InterPro" id="IPR036388">
    <property type="entry name" value="WH-like_DNA-bd_sf"/>
</dbReference>
<dbReference type="Gene3D" id="1.10.10.10">
    <property type="entry name" value="Winged helix-like DNA-binding domain superfamily/Winged helix DNA-binding domain"/>
    <property type="match status" value="1"/>
</dbReference>
<evidence type="ECO:0000313" key="3">
    <source>
        <dbReference type="Proteomes" id="UP001631993"/>
    </source>
</evidence>
<dbReference type="Pfam" id="PF13601">
    <property type="entry name" value="HTH_34"/>
    <property type="match status" value="1"/>
</dbReference>
<gene>
    <name evidence="2" type="ORF">ACKI1S_05415</name>
</gene>
<name>A0ABW9IAM8_STRGJ</name>
<keyword evidence="3" id="KW-1185">Reference proteome</keyword>
<protein>
    <submittedName>
        <fullName evidence="2">Winged helix-turn-helix domain-containing protein</fullName>
    </submittedName>
</protein>
<dbReference type="PANTHER" id="PTHR37318:SF1">
    <property type="entry name" value="BSL7504 PROTEIN"/>
    <property type="match status" value="1"/>
</dbReference>
<dbReference type="PANTHER" id="PTHR37318">
    <property type="entry name" value="BSL7504 PROTEIN"/>
    <property type="match status" value="1"/>
</dbReference>
<sequence length="113" mass="11786">MVTGESHPALDRELHHPTRLALVAYLSASTEAEFGVLRDYCGISDSVTSKTVSALEKLAYVHVRKGYVGKRPRTWVSLTPRGRTALGTHLAALEAIVTAARTAGGAGGAGGTA</sequence>
<dbReference type="Proteomes" id="UP001631993">
    <property type="component" value="Unassembled WGS sequence"/>
</dbReference>
<organism evidence="2 3">
    <name type="scientific">Streptomyces galilaeus</name>
    <dbReference type="NCBI Taxonomy" id="33899"/>
    <lineage>
        <taxon>Bacteria</taxon>
        <taxon>Bacillati</taxon>
        <taxon>Actinomycetota</taxon>
        <taxon>Actinomycetes</taxon>
        <taxon>Kitasatosporales</taxon>
        <taxon>Streptomycetaceae</taxon>
        <taxon>Streptomyces</taxon>
    </lineage>
</organism>
<feature type="domain" description="Winged helix DNA-binding" evidence="1">
    <location>
        <begin position="19"/>
        <end position="97"/>
    </location>
</feature>
<comment type="caution">
    <text evidence="2">The sequence shown here is derived from an EMBL/GenBank/DDBJ whole genome shotgun (WGS) entry which is preliminary data.</text>
</comment>